<dbReference type="RefSeq" id="WP_052804981.1">
    <property type="nucleotide sequence ID" value="NZ_CEDY01000019.1"/>
</dbReference>
<gene>
    <name evidence="4" type="primary">hyaD_1</name>
    <name evidence="4" type="ORF">ERS132414_00208</name>
</gene>
<evidence type="ECO:0000313" key="4">
    <source>
        <dbReference type="EMBL" id="CYU58879.1"/>
    </source>
</evidence>
<dbReference type="PANTHER" id="PTHR22916">
    <property type="entry name" value="GLYCOSYLTRANSFERASE"/>
    <property type="match status" value="1"/>
</dbReference>
<dbReference type="CDD" id="cd00761">
    <property type="entry name" value="Glyco_tranf_GTA_type"/>
    <property type="match status" value="1"/>
</dbReference>
<sequence length="298" mass="34395">MEKPLISVIVPIYNVENYLRQCLDSIIGQTYQNLEILLIDDVSTDSSVSICQEYQAQDERICLLKKTCNSGLADTRNLGIENMTGDFVTFVDSDDYLETTFIEDLFTQLTLHEADIVIGEYYGFDENNGIYYIHSQEVRTEVLTIENYFSHLLTVGTITFLTAWGKLFRSHLFTSKEHNRYIRFPNVRVAEDRYTTHLLVLNSHKTVYYSKNLYCYRKRKGSLSDTPTSPVNTLSDIKGYETLIIDMLLAGLNPSLAVDCYKQRLLNHQQQHLTHKVTENDTYRYILQKLGIQSSSDS</sequence>
<dbReference type="Pfam" id="PF00535">
    <property type="entry name" value="Glycos_transf_2"/>
    <property type="match status" value="1"/>
</dbReference>
<dbReference type="Gene3D" id="3.90.550.10">
    <property type="entry name" value="Spore Coat Polysaccharide Biosynthesis Protein SpsA, Chain A"/>
    <property type="match status" value="1"/>
</dbReference>
<dbReference type="EC" id="2.4.1.212" evidence="4"/>
<feature type="domain" description="Glycosyltransferase 2-like" evidence="3">
    <location>
        <begin position="7"/>
        <end position="161"/>
    </location>
</feature>
<accession>A0A0Z8EB76</accession>
<protein>
    <submittedName>
        <fullName evidence="4">Glycosyl transferase family protein</fullName>
        <ecNumber evidence="4">2.4.1.212</ecNumber>
    </submittedName>
</protein>
<dbReference type="InterPro" id="IPR029044">
    <property type="entry name" value="Nucleotide-diphossugar_trans"/>
</dbReference>
<evidence type="ECO:0000256" key="1">
    <source>
        <dbReference type="ARBA" id="ARBA00022676"/>
    </source>
</evidence>
<dbReference type="AlphaFoldDB" id="A0A0Z8EB76"/>
<dbReference type="EMBL" id="FIHA01000003">
    <property type="protein sequence ID" value="CYU58879.1"/>
    <property type="molecule type" value="Genomic_DNA"/>
</dbReference>
<dbReference type="GO" id="GO:0050501">
    <property type="term" value="F:hyaluronan synthase activity"/>
    <property type="evidence" value="ECO:0007669"/>
    <property type="project" value="UniProtKB-EC"/>
</dbReference>
<evidence type="ECO:0000313" key="5">
    <source>
        <dbReference type="Proteomes" id="UP000072794"/>
    </source>
</evidence>
<dbReference type="PANTHER" id="PTHR22916:SF51">
    <property type="entry name" value="GLYCOSYLTRANSFERASE EPSH-RELATED"/>
    <property type="match status" value="1"/>
</dbReference>
<dbReference type="InterPro" id="IPR001173">
    <property type="entry name" value="Glyco_trans_2-like"/>
</dbReference>
<reference evidence="4 5" key="1">
    <citation type="submission" date="2016-02" db="EMBL/GenBank/DDBJ databases">
        <authorList>
            <consortium name="Pathogen Informatics"/>
        </authorList>
    </citation>
    <scope>NUCLEOTIDE SEQUENCE [LARGE SCALE GENOMIC DNA]</scope>
    <source>
        <strain evidence="4 5">LSS52</strain>
    </source>
</reference>
<keyword evidence="1 4" id="KW-0328">Glycosyltransferase</keyword>
<dbReference type="SUPFAM" id="SSF53448">
    <property type="entry name" value="Nucleotide-diphospho-sugar transferases"/>
    <property type="match status" value="1"/>
</dbReference>
<evidence type="ECO:0000256" key="2">
    <source>
        <dbReference type="ARBA" id="ARBA00022679"/>
    </source>
</evidence>
<name>A0A0Z8EB76_STRSU</name>
<dbReference type="Proteomes" id="UP000072794">
    <property type="component" value="Unassembled WGS sequence"/>
</dbReference>
<proteinExistence type="predicted"/>
<evidence type="ECO:0000259" key="3">
    <source>
        <dbReference type="Pfam" id="PF00535"/>
    </source>
</evidence>
<keyword evidence="2 4" id="KW-0808">Transferase</keyword>
<organism evidence="4 5">
    <name type="scientific">Streptococcus suis</name>
    <dbReference type="NCBI Taxonomy" id="1307"/>
    <lineage>
        <taxon>Bacteria</taxon>
        <taxon>Bacillati</taxon>
        <taxon>Bacillota</taxon>
        <taxon>Bacilli</taxon>
        <taxon>Lactobacillales</taxon>
        <taxon>Streptococcaceae</taxon>
        <taxon>Streptococcus</taxon>
    </lineage>
</organism>